<evidence type="ECO:0000256" key="2">
    <source>
        <dbReference type="ARBA" id="ARBA00022670"/>
    </source>
</evidence>
<gene>
    <name evidence="11" type="primary">pepT</name>
    <name evidence="11" type="ORF">V22_29180</name>
</gene>
<keyword evidence="12" id="KW-1185">Reference proteome</keyword>
<evidence type="ECO:0000313" key="11">
    <source>
        <dbReference type="EMBL" id="QDT65659.1"/>
    </source>
</evidence>
<evidence type="ECO:0000313" key="12">
    <source>
        <dbReference type="Proteomes" id="UP000319976"/>
    </source>
</evidence>
<evidence type="ECO:0000256" key="9">
    <source>
        <dbReference type="PIRSR" id="PIRSR037215-2"/>
    </source>
</evidence>
<dbReference type="GO" id="GO:0006518">
    <property type="term" value="P:peptide metabolic process"/>
    <property type="evidence" value="ECO:0007669"/>
    <property type="project" value="InterPro"/>
</dbReference>
<comment type="cofactor">
    <cofactor evidence="9">
        <name>Zn(2+)</name>
        <dbReference type="ChEBI" id="CHEBI:29105"/>
    </cofactor>
    <text evidence="9">Binds 2 Zn(2+) ions per subunit.</text>
</comment>
<comment type="similarity">
    <text evidence="1">Belongs to the peptidase M20B family.</text>
</comment>
<dbReference type="PANTHER" id="PTHR42994:SF1">
    <property type="entry name" value="PEPTIDASE T"/>
    <property type="match status" value="1"/>
</dbReference>
<dbReference type="RefSeq" id="WP_145263946.1">
    <property type="nucleotide sequence ID" value="NZ_CP036316.1"/>
</dbReference>
<dbReference type="NCBIfam" id="TIGR01882">
    <property type="entry name" value="peptidase-T"/>
    <property type="match status" value="1"/>
</dbReference>
<feature type="active site" evidence="8">
    <location>
        <position position="92"/>
    </location>
</feature>
<feature type="binding site" evidence="9">
    <location>
        <position position="90"/>
    </location>
    <ligand>
        <name>Zn(2+)</name>
        <dbReference type="ChEBI" id="CHEBI:29105"/>
        <label>1</label>
    </ligand>
</feature>
<keyword evidence="2" id="KW-0645">Protease</keyword>
<feature type="binding site" evidence="9">
    <location>
        <position position="210"/>
    </location>
    <ligand>
        <name>Zn(2+)</name>
        <dbReference type="ChEBI" id="CHEBI:29105"/>
        <label>1</label>
    </ligand>
</feature>
<dbReference type="InterPro" id="IPR010161">
    <property type="entry name" value="Peptidase_M20B"/>
</dbReference>
<dbReference type="GO" id="GO:0006508">
    <property type="term" value="P:proteolysis"/>
    <property type="evidence" value="ECO:0007669"/>
    <property type="project" value="UniProtKB-UniRule"/>
</dbReference>
<sequence>MSTTAGSLESVAVEELLERFLKYVKIDTRADETSDTAPSTAKQLNLSKLLAEECRELGLADVELTSEGIVYATVPATSGVNAPTISWVAHVDTSPEYTADHVQPIVHRNYDGGDIVLPGAARMVIKADEHPALQAQVGGTVITSDGSTLLGADDKSGVAVMMTAAKWLLDHPEIVHGPIRLCFTTDEEIGRGCVHIDLEKLDSVCAYTLDSEGAGRIDVETFSADQAVVTITGINTHPSIGKGVMVNAVKLLAEFITRLPNETDSPETTDGRDGFLHPYVIEGGVPSASARILLRDFEEAGLQKYAAMLKEIAEQIQAEEPRAKVDVSIRSQYRNMRDGLEKEPRAVPKAVEAMRALGCEPRMAIIRGGTDGSQLTAMGLPTPNLSSGQHNPHSPLEWASLEEMQQAANVLIELAKGWGQEST</sequence>
<evidence type="ECO:0000256" key="5">
    <source>
        <dbReference type="ARBA" id="ARBA00022833"/>
    </source>
</evidence>
<keyword evidence="3 9" id="KW-0479">Metal-binding</keyword>
<protein>
    <recommendedName>
        <fullName evidence="7">Peptidase T</fullName>
        <ecNumber evidence="7">3.4.11.4</ecNumber>
    </recommendedName>
</protein>
<dbReference type="SUPFAM" id="SSF55031">
    <property type="entry name" value="Bacterial exopeptidase dimerisation domain"/>
    <property type="match status" value="1"/>
</dbReference>
<feature type="binding site" evidence="9">
    <location>
        <position position="393"/>
    </location>
    <ligand>
        <name>Zn(2+)</name>
        <dbReference type="ChEBI" id="CHEBI:29105"/>
        <label>2</label>
    </ligand>
</feature>
<dbReference type="InterPro" id="IPR036264">
    <property type="entry name" value="Bact_exopeptidase_dim_dom"/>
</dbReference>
<feature type="domain" description="Peptidase M20 dimerisation" evidence="10">
    <location>
        <begin position="220"/>
        <end position="321"/>
    </location>
</feature>
<dbReference type="PROSITE" id="PS00759">
    <property type="entry name" value="ARGE_DAPE_CPG2_2"/>
    <property type="match status" value="1"/>
</dbReference>
<feature type="active site" description="Proton acceptor" evidence="8">
    <location>
        <position position="187"/>
    </location>
</feature>
<dbReference type="AlphaFoldDB" id="A0A517TBA3"/>
<dbReference type="NCBIfam" id="NF003976">
    <property type="entry name" value="PRK05469.1"/>
    <property type="match status" value="1"/>
</dbReference>
<dbReference type="GO" id="GO:0008270">
    <property type="term" value="F:zinc ion binding"/>
    <property type="evidence" value="ECO:0007669"/>
    <property type="project" value="InterPro"/>
</dbReference>
<feature type="binding site" evidence="9">
    <location>
        <position position="188"/>
    </location>
    <ligand>
        <name>Zn(2+)</name>
        <dbReference type="ChEBI" id="CHEBI:29105"/>
        <label>2</label>
    </ligand>
</feature>
<dbReference type="InterPro" id="IPR011650">
    <property type="entry name" value="Peptidase_M20_dimer"/>
</dbReference>
<dbReference type="SUPFAM" id="SSF53187">
    <property type="entry name" value="Zn-dependent exopeptidases"/>
    <property type="match status" value="1"/>
</dbReference>
<dbReference type="EC" id="3.4.11.4" evidence="7"/>
<dbReference type="GO" id="GO:0045148">
    <property type="term" value="F:tripeptide aminopeptidase activity"/>
    <property type="evidence" value="ECO:0007669"/>
    <property type="project" value="UniProtKB-UniRule"/>
</dbReference>
<dbReference type="Gene3D" id="3.40.630.10">
    <property type="entry name" value="Zn peptidases"/>
    <property type="match status" value="1"/>
</dbReference>
<evidence type="ECO:0000256" key="3">
    <source>
        <dbReference type="ARBA" id="ARBA00022723"/>
    </source>
</evidence>
<accession>A0A517TBA3</accession>
<evidence type="ECO:0000256" key="6">
    <source>
        <dbReference type="ARBA" id="ARBA00023049"/>
    </source>
</evidence>
<name>A0A517TBA3_9PLAN</name>
<dbReference type="InterPro" id="IPR002933">
    <property type="entry name" value="Peptidase_M20"/>
</dbReference>
<dbReference type="Proteomes" id="UP000319976">
    <property type="component" value="Chromosome"/>
</dbReference>
<proteinExistence type="inferred from homology"/>
<dbReference type="OrthoDB" id="9804934at2"/>
<evidence type="ECO:0000256" key="1">
    <source>
        <dbReference type="ARBA" id="ARBA00009692"/>
    </source>
</evidence>
<dbReference type="PANTHER" id="PTHR42994">
    <property type="entry name" value="PEPTIDASE T"/>
    <property type="match status" value="1"/>
</dbReference>
<dbReference type="GO" id="GO:0005829">
    <property type="term" value="C:cytosol"/>
    <property type="evidence" value="ECO:0007669"/>
    <property type="project" value="TreeGrafter"/>
</dbReference>
<reference evidence="11 12" key="1">
    <citation type="submission" date="2019-02" db="EMBL/GenBank/DDBJ databases">
        <title>Deep-cultivation of Planctomycetes and their phenomic and genomic characterization uncovers novel biology.</title>
        <authorList>
            <person name="Wiegand S."/>
            <person name="Jogler M."/>
            <person name="Boedeker C."/>
            <person name="Pinto D."/>
            <person name="Vollmers J."/>
            <person name="Rivas-Marin E."/>
            <person name="Kohn T."/>
            <person name="Peeters S.H."/>
            <person name="Heuer A."/>
            <person name="Rast P."/>
            <person name="Oberbeckmann S."/>
            <person name="Bunk B."/>
            <person name="Jeske O."/>
            <person name="Meyerdierks A."/>
            <person name="Storesund J.E."/>
            <person name="Kallscheuer N."/>
            <person name="Luecker S."/>
            <person name="Lage O.M."/>
            <person name="Pohl T."/>
            <person name="Merkel B.J."/>
            <person name="Hornburger P."/>
            <person name="Mueller R.-W."/>
            <person name="Bruemmer F."/>
            <person name="Labrenz M."/>
            <person name="Spormann A.M."/>
            <person name="Op den Camp H."/>
            <person name="Overmann J."/>
            <person name="Amann R."/>
            <person name="Jetten M.S.M."/>
            <person name="Mascher T."/>
            <person name="Medema M.H."/>
            <person name="Devos D.P."/>
            <person name="Kaster A.-K."/>
            <person name="Ovreas L."/>
            <person name="Rohde M."/>
            <person name="Galperin M.Y."/>
            <person name="Jogler C."/>
        </authorList>
    </citation>
    <scope>NUCLEOTIDE SEQUENCE [LARGE SCALE GENOMIC DNA]</scope>
    <source>
        <strain evidence="11 12">V22</strain>
    </source>
</reference>
<evidence type="ECO:0000256" key="8">
    <source>
        <dbReference type="PIRSR" id="PIRSR037215-1"/>
    </source>
</evidence>
<dbReference type="NCBIfam" id="NF009920">
    <property type="entry name" value="PRK13381.1"/>
    <property type="match status" value="1"/>
</dbReference>
<organism evidence="11 12">
    <name type="scientific">Calycomorphotria hydatis</name>
    <dbReference type="NCBI Taxonomy" id="2528027"/>
    <lineage>
        <taxon>Bacteria</taxon>
        <taxon>Pseudomonadati</taxon>
        <taxon>Planctomycetota</taxon>
        <taxon>Planctomycetia</taxon>
        <taxon>Planctomycetales</taxon>
        <taxon>Planctomycetaceae</taxon>
        <taxon>Calycomorphotria</taxon>
    </lineage>
</organism>
<dbReference type="PIRSF" id="PIRSF037215">
    <property type="entry name" value="Peptidase_M20B"/>
    <property type="match status" value="1"/>
</dbReference>
<feature type="binding site" evidence="9">
    <location>
        <position position="153"/>
    </location>
    <ligand>
        <name>Zn(2+)</name>
        <dbReference type="ChEBI" id="CHEBI:29105"/>
        <label>1</label>
    </ligand>
</feature>
<dbReference type="KEGG" id="chya:V22_29180"/>
<dbReference type="EMBL" id="CP036316">
    <property type="protein sequence ID" value="QDT65659.1"/>
    <property type="molecule type" value="Genomic_DNA"/>
</dbReference>
<keyword evidence="5 9" id="KW-0862">Zinc</keyword>
<keyword evidence="11" id="KW-0031">Aminopeptidase</keyword>
<keyword evidence="4 11" id="KW-0378">Hydrolase</keyword>
<dbReference type="Gene3D" id="3.30.70.360">
    <property type="match status" value="1"/>
</dbReference>
<dbReference type="InterPro" id="IPR001261">
    <property type="entry name" value="ArgE/DapE_CS"/>
</dbReference>
<evidence type="ECO:0000256" key="4">
    <source>
        <dbReference type="ARBA" id="ARBA00022801"/>
    </source>
</evidence>
<feature type="binding site" evidence="9">
    <location>
        <position position="153"/>
    </location>
    <ligand>
        <name>Zn(2+)</name>
        <dbReference type="ChEBI" id="CHEBI:29105"/>
        <label>2</label>
    </ligand>
</feature>
<dbReference type="Pfam" id="PF07687">
    <property type="entry name" value="M20_dimer"/>
    <property type="match status" value="1"/>
</dbReference>
<evidence type="ECO:0000259" key="10">
    <source>
        <dbReference type="Pfam" id="PF07687"/>
    </source>
</evidence>
<evidence type="ECO:0000256" key="7">
    <source>
        <dbReference type="NCBIfam" id="TIGR01882"/>
    </source>
</evidence>
<dbReference type="GO" id="GO:0008237">
    <property type="term" value="F:metallopeptidase activity"/>
    <property type="evidence" value="ECO:0007669"/>
    <property type="project" value="UniProtKB-KW"/>
</dbReference>
<dbReference type="Pfam" id="PF01546">
    <property type="entry name" value="Peptidase_M20"/>
    <property type="match status" value="1"/>
</dbReference>
<keyword evidence="6" id="KW-0482">Metalloprotease</keyword>